<proteinExistence type="predicted"/>
<dbReference type="EMBL" id="JASBWS010000031">
    <property type="protein sequence ID" value="KAJ9108505.1"/>
    <property type="molecule type" value="Genomic_DNA"/>
</dbReference>
<sequence>MRDPSGRSRGFAFLTFADPSVIPNVLNRDHTVDGKIIDPKRAIPKAEHANSQKIFVGGLAPSVNNASLRNFFTQFGQVVDAHVMLDRETSRNKGFGFVTFEDASGVDRAMQGHNLVLEGRPVEIKRAQPKHVREQQTYNTEWQRPIGSFMSHEAQSSKYKHNIAGPPGGGPPGNGMGGGGGNMNPMGMGMNPMGGMGGMGNAMGGAGGMGNPMGGAVPGFDPTALAAMYQKLMMNKPGATPGMMGGMMPGNTGAANPTGATSPMNNMMGMGMGGAAFNPMMMSMMNPMMGEMNQAVASPSNAAATPASVPSPSGGTSSASIPNAPRGPAAMRQNGGGNIPTGPAAGGQPARYSTQGQARSKPY</sequence>
<evidence type="ECO:0000313" key="1">
    <source>
        <dbReference type="EMBL" id="KAJ9108505.1"/>
    </source>
</evidence>
<accession>A0ACC2W9Q4</accession>
<protein>
    <submittedName>
        <fullName evidence="1">Uncharacterized protein</fullName>
    </submittedName>
</protein>
<organism evidence="1 2">
    <name type="scientific">Naganishia adeliensis</name>
    <dbReference type="NCBI Taxonomy" id="92952"/>
    <lineage>
        <taxon>Eukaryota</taxon>
        <taxon>Fungi</taxon>
        <taxon>Dikarya</taxon>
        <taxon>Basidiomycota</taxon>
        <taxon>Agaricomycotina</taxon>
        <taxon>Tremellomycetes</taxon>
        <taxon>Filobasidiales</taxon>
        <taxon>Filobasidiaceae</taxon>
        <taxon>Naganishia</taxon>
    </lineage>
</organism>
<evidence type="ECO:0000313" key="2">
    <source>
        <dbReference type="Proteomes" id="UP001230649"/>
    </source>
</evidence>
<dbReference type="Proteomes" id="UP001230649">
    <property type="component" value="Unassembled WGS sequence"/>
</dbReference>
<reference evidence="1" key="1">
    <citation type="submission" date="2023-04" db="EMBL/GenBank/DDBJ databases">
        <title>Draft Genome sequencing of Naganishia species isolated from polar environments using Oxford Nanopore Technology.</title>
        <authorList>
            <person name="Leo P."/>
            <person name="Venkateswaran K."/>
        </authorList>
    </citation>
    <scope>NUCLEOTIDE SEQUENCE</scope>
    <source>
        <strain evidence="1">MNA-CCFEE 5262</strain>
    </source>
</reference>
<comment type="caution">
    <text evidence="1">The sequence shown here is derived from an EMBL/GenBank/DDBJ whole genome shotgun (WGS) entry which is preliminary data.</text>
</comment>
<keyword evidence="2" id="KW-1185">Reference proteome</keyword>
<name>A0ACC2W9Q4_9TREE</name>
<gene>
    <name evidence="1" type="ORF">QFC20_003411</name>
</gene>